<dbReference type="Gene3D" id="2.40.160.20">
    <property type="match status" value="1"/>
</dbReference>
<evidence type="ECO:0008006" key="4">
    <source>
        <dbReference type="Google" id="ProtNLM"/>
    </source>
</evidence>
<dbReference type="SUPFAM" id="SSF56925">
    <property type="entry name" value="OMPA-like"/>
    <property type="match status" value="1"/>
</dbReference>
<protein>
    <recommendedName>
        <fullName evidence="4">Outer membrane protein beta-barrel domain-containing protein</fullName>
    </recommendedName>
</protein>
<feature type="chain" id="PRO_5009523579" description="Outer membrane protein beta-barrel domain-containing protein" evidence="1">
    <location>
        <begin position="23"/>
        <end position="237"/>
    </location>
</feature>
<evidence type="ECO:0000313" key="2">
    <source>
        <dbReference type="EMBL" id="OGG53140.1"/>
    </source>
</evidence>
<dbReference type="EMBL" id="MFKF01000126">
    <property type="protein sequence ID" value="OGG53140.1"/>
    <property type="molecule type" value="Genomic_DNA"/>
</dbReference>
<gene>
    <name evidence="2" type="ORF">A3F84_25265</name>
</gene>
<accession>A0A1F6CVP0</accession>
<comment type="caution">
    <text evidence="2">The sequence shown here is derived from an EMBL/GenBank/DDBJ whole genome shotgun (WGS) entry which is preliminary data.</text>
</comment>
<feature type="signal peptide" evidence="1">
    <location>
        <begin position="1"/>
        <end position="22"/>
    </location>
</feature>
<keyword evidence="1" id="KW-0732">Signal</keyword>
<evidence type="ECO:0000313" key="3">
    <source>
        <dbReference type="Proteomes" id="UP000178606"/>
    </source>
</evidence>
<dbReference type="Proteomes" id="UP000178606">
    <property type="component" value="Unassembled WGS sequence"/>
</dbReference>
<evidence type="ECO:0000256" key="1">
    <source>
        <dbReference type="SAM" id="SignalP"/>
    </source>
</evidence>
<dbReference type="InterPro" id="IPR011250">
    <property type="entry name" value="OMP/PagP_B-barrel"/>
</dbReference>
<organism evidence="2 3">
    <name type="scientific">Handelsmanbacteria sp. (strain RIFCSPLOWO2_12_FULL_64_10)</name>
    <dbReference type="NCBI Taxonomy" id="1817868"/>
    <lineage>
        <taxon>Bacteria</taxon>
        <taxon>Candidatus Handelsmaniibacteriota</taxon>
    </lineage>
</organism>
<reference evidence="2 3" key="1">
    <citation type="journal article" date="2016" name="Nat. Commun.">
        <title>Thousands of microbial genomes shed light on interconnected biogeochemical processes in an aquifer system.</title>
        <authorList>
            <person name="Anantharaman K."/>
            <person name="Brown C.T."/>
            <person name="Hug L.A."/>
            <person name="Sharon I."/>
            <person name="Castelle C.J."/>
            <person name="Probst A.J."/>
            <person name="Thomas B.C."/>
            <person name="Singh A."/>
            <person name="Wilkins M.J."/>
            <person name="Karaoz U."/>
            <person name="Brodie E.L."/>
            <person name="Williams K.H."/>
            <person name="Hubbard S.S."/>
            <person name="Banfield J.F."/>
        </authorList>
    </citation>
    <scope>NUCLEOTIDE SEQUENCE [LARGE SCALE GENOMIC DNA]</scope>
    <source>
        <strain evidence="3">RIFCSPLOWO2_12_FULL_64_10</strain>
    </source>
</reference>
<sequence length="237" mass="26725">MRFLKWGLFAIGLAVLVSDALAAEKEMWGIGGSAGLNVPARQLRDRFGSTTKYGATMNYVMGQATTLEIEYHHSKFDKGKIETMPFTWSVDKKVYTSPNASSTMAFNSLALNALIFPGEENQARGFKAKEYRHYILVGGGFYRYKSVTKNLVYPAQTKEPINLSYVMDPQVDQRYTLAVDVGVGLEGFITDNLSVDVRGRYNIVIGELRPMLFYNINQTWPIMMFDVGVGFKIYFLK</sequence>
<dbReference type="AlphaFoldDB" id="A0A1F6CVP0"/>
<name>A0A1F6CVP0_HANXR</name>
<proteinExistence type="predicted"/>